<dbReference type="GO" id="GO:0043461">
    <property type="term" value="P:proton-transporting ATP synthase complex assembly"/>
    <property type="evidence" value="ECO:0007669"/>
    <property type="project" value="InterPro"/>
</dbReference>
<proteinExistence type="inferred from homology"/>
<dbReference type="Gene3D" id="3.30.2180.10">
    <property type="entry name" value="ATP12-like"/>
    <property type="match status" value="1"/>
</dbReference>
<dbReference type="InterPro" id="IPR042272">
    <property type="entry name" value="ATP12_ATP_synth-F1-assembly_N"/>
</dbReference>
<reference evidence="4 5" key="1">
    <citation type="journal article" date="2019" name="Environ. Microbiol.">
        <title>Species interactions and distinct microbial communities in high Arctic permafrost affected cryosols are associated with the CH4 and CO2 gas fluxes.</title>
        <authorList>
            <person name="Altshuler I."/>
            <person name="Hamel J."/>
            <person name="Turney S."/>
            <person name="Magnuson E."/>
            <person name="Levesque R."/>
            <person name="Greer C."/>
            <person name="Whyte L.G."/>
        </authorList>
    </citation>
    <scope>NUCLEOTIDE SEQUENCE [LARGE SCALE GENOMIC DNA]</scope>
    <source>
        <strain evidence="4 5">S5.1</strain>
    </source>
</reference>
<dbReference type="Proteomes" id="UP000318413">
    <property type="component" value="Unassembled WGS sequence"/>
</dbReference>
<dbReference type="InterPro" id="IPR011419">
    <property type="entry name" value="ATP12_ATP_synth-F1-assembly"/>
</dbReference>
<name>A0A502CE41_9SPHN</name>
<dbReference type="PANTHER" id="PTHR21013:SF10">
    <property type="entry name" value="ATP SYNTHASE MITOCHONDRIAL F1 COMPLEX ASSEMBLY FACTOR 2"/>
    <property type="match status" value="1"/>
</dbReference>
<dbReference type="PANTHER" id="PTHR21013">
    <property type="entry name" value="ATP SYNTHASE MITOCHONDRIAL F1 COMPLEX ASSEMBLY FACTOR 2/ATP12 PROTEIN, MITOCHONDRIAL PRECURSOR"/>
    <property type="match status" value="1"/>
</dbReference>
<evidence type="ECO:0000256" key="1">
    <source>
        <dbReference type="ARBA" id="ARBA00008231"/>
    </source>
</evidence>
<comment type="similarity">
    <text evidence="1">Belongs to the ATP12 family.</text>
</comment>
<dbReference type="SUPFAM" id="SSF160909">
    <property type="entry name" value="ATP12-like"/>
    <property type="match status" value="1"/>
</dbReference>
<dbReference type="OrthoDB" id="9797825at2"/>
<accession>A0A502CE41</accession>
<comment type="caution">
    <text evidence="4">The sequence shown here is derived from an EMBL/GenBank/DDBJ whole genome shotgun (WGS) entry which is preliminary data.</text>
</comment>
<dbReference type="InterPro" id="IPR023335">
    <property type="entry name" value="ATP12_ortho_dom_sf"/>
</dbReference>
<sequence length="226" mass="24440">MKRFWSTVSVDADRVVMLDARPVRTPGRVPLAAPTDALAAVIADEWRAVEGDVDPRAMPLTGLANAAIDLVAPDRAGFAAGLAAYGETDLLCYRAELPEPLVDRQRAAWDPLLGWARARYDIHLETTAGVIHVAQPLATVQRLADAIASYDAFRLAAAAPIVTLTGSLIVTLALLDHAADADTIWAAAHVDEDWQAEMWGEDYLAIETRAAQRSEYDAAIRFLALL</sequence>
<dbReference type="RefSeq" id="WP_140872244.1">
    <property type="nucleotide sequence ID" value="NZ_RCZK01000009.1"/>
</dbReference>
<protein>
    <submittedName>
        <fullName evidence="4">ATPase</fullName>
    </submittedName>
</protein>
<evidence type="ECO:0000313" key="4">
    <source>
        <dbReference type="EMBL" id="TPG10950.1"/>
    </source>
</evidence>
<keyword evidence="2" id="KW-0809">Transit peptide</keyword>
<keyword evidence="5" id="KW-1185">Reference proteome</keyword>
<keyword evidence="3" id="KW-0143">Chaperone</keyword>
<evidence type="ECO:0000256" key="2">
    <source>
        <dbReference type="ARBA" id="ARBA00022946"/>
    </source>
</evidence>
<gene>
    <name evidence="4" type="ORF">EAH84_11780</name>
</gene>
<evidence type="ECO:0000313" key="5">
    <source>
        <dbReference type="Proteomes" id="UP000318413"/>
    </source>
</evidence>
<dbReference type="EMBL" id="RCZK01000009">
    <property type="protein sequence ID" value="TPG10950.1"/>
    <property type="molecule type" value="Genomic_DNA"/>
</dbReference>
<dbReference type="Pfam" id="PF07542">
    <property type="entry name" value="ATP12"/>
    <property type="match status" value="1"/>
</dbReference>
<dbReference type="AlphaFoldDB" id="A0A502CE41"/>
<evidence type="ECO:0000256" key="3">
    <source>
        <dbReference type="ARBA" id="ARBA00023186"/>
    </source>
</evidence>
<organism evidence="4 5">
    <name type="scientific">Sphingomonas oligophenolica</name>
    <dbReference type="NCBI Taxonomy" id="301154"/>
    <lineage>
        <taxon>Bacteria</taxon>
        <taxon>Pseudomonadati</taxon>
        <taxon>Pseudomonadota</taxon>
        <taxon>Alphaproteobacteria</taxon>
        <taxon>Sphingomonadales</taxon>
        <taxon>Sphingomonadaceae</taxon>
        <taxon>Sphingomonas</taxon>
    </lineage>
</organism>
<dbReference type="Gene3D" id="1.10.3580.10">
    <property type="entry name" value="ATP12 ATPase"/>
    <property type="match status" value="1"/>
</dbReference>